<feature type="domain" description="HTH hxlR-type" evidence="4">
    <location>
        <begin position="9"/>
        <end position="109"/>
    </location>
</feature>
<dbReference type="Proteomes" id="UP001165135">
    <property type="component" value="Unassembled WGS sequence"/>
</dbReference>
<accession>A0A9W6VQQ5</accession>
<keyword evidence="1" id="KW-0805">Transcription regulation</keyword>
<dbReference type="PROSITE" id="PS51118">
    <property type="entry name" value="HTH_HXLR"/>
    <property type="match status" value="1"/>
</dbReference>
<sequence>MNPRDADYCSIARALAVVGDRWTLLILRDADLEQITRFEDFRDRLGIARDVLADRLAALVEAGVMEKRPYREPGRRTRYAYYLTPAGEQLRPILGALQQWGDAHRPPAVGPTVARRSARDDRPLHVAFVDDTGREVRLDDVRFTPTASYPA</sequence>
<evidence type="ECO:0000256" key="3">
    <source>
        <dbReference type="ARBA" id="ARBA00023163"/>
    </source>
</evidence>
<evidence type="ECO:0000313" key="5">
    <source>
        <dbReference type="EMBL" id="GLY74871.1"/>
    </source>
</evidence>
<evidence type="ECO:0000256" key="2">
    <source>
        <dbReference type="ARBA" id="ARBA00023125"/>
    </source>
</evidence>
<keyword evidence="3" id="KW-0804">Transcription</keyword>
<evidence type="ECO:0000259" key="4">
    <source>
        <dbReference type="PROSITE" id="PS51118"/>
    </source>
</evidence>
<dbReference type="AlphaFoldDB" id="A0A9W6VQQ5"/>
<dbReference type="Pfam" id="PF01638">
    <property type="entry name" value="HxlR"/>
    <property type="match status" value="1"/>
</dbReference>
<dbReference type="PANTHER" id="PTHR33204">
    <property type="entry name" value="TRANSCRIPTIONAL REGULATOR, MARR FAMILY"/>
    <property type="match status" value="1"/>
</dbReference>
<dbReference type="RefSeq" id="WP_285621097.1">
    <property type="nucleotide sequence ID" value="NZ_BSTJ01000003.1"/>
</dbReference>
<dbReference type="InterPro" id="IPR036390">
    <property type="entry name" value="WH_DNA-bd_sf"/>
</dbReference>
<name>A0A9W6VQQ5_9ACTN</name>
<evidence type="ECO:0000313" key="6">
    <source>
        <dbReference type="Proteomes" id="UP001165135"/>
    </source>
</evidence>
<keyword evidence="2" id="KW-0238">DNA-binding</keyword>
<dbReference type="PANTHER" id="PTHR33204:SF18">
    <property type="entry name" value="TRANSCRIPTIONAL REGULATORY PROTEIN"/>
    <property type="match status" value="1"/>
</dbReference>
<reference evidence="5" key="1">
    <citation type="submission" date="2023-03" db="EMBL/GenBank/DDBJ databases">
        <title>Actinoallomurus iriomotensis NBRC 103681.</title>
        <authorList>
            <person name="Ichikawa N."/>
            <person name="Sato H."/>
            <person name="Tonouchi N."/>
        </authorList>
    </citation>
    <scope>NUCLEOTIDE SEQUENCE</scope>
    <source>
        <strain evidence="5">NBRC 103681</strain>
    </source>
</reference>
<proteinExistence type="predicted"/>
<protein>
    <submittedName>
        <fullName evidence="5">HxlR family transcriptional regulator</fullName>
    </submittedName>
</protein>
<dbReference type="Gene3D" id="1.10.10.10">
    <property type="entry name" value="Winged helix-like DNA-binding domain superfamily/Winged helix DNA-binding domain"/>
    <property type="match status" value="1"/>
</dbReference>
<dbReference type="SUPFAM" id="SSF46785">
    <property type="entry name" value="Winged helix' DNA-binding domain"/>
    <property type="match status" value="1"/>
</dbReference>
<dbReference type="GO" id="GO:0003677">
    <property type="term" value="F:DNA binding"/>
    <property type="evidence" value="ECO:0007669"/>
    <property type="project" value="UniProtKB-KW"/>
</dbReference>
<evidence type="ECO:0000256" key="1">
    <source>
        <dbReference type="ARBA" id="ARBA00023015"/>
    </source>
</evidence>
<gene>
    <name evidence="5" type="ORF">Airi01_031380</name>
</gene>
<comment type="caution">
    <text evidence="5">The sequence shown here is derived from an EMBL/GenBank/DDBJ whole genome shotgun (WGS) entry which is preliminary data.</text>
</comment>
<dbReference type="InterPro" id="IPR036388">
    <property type="entry name" value="WH-like_DNA-bd_sf"/>
</dbReference>
<organism evidence="5 6">
    <name type="scientific">Actinoallomurus iriomotensis</name>
    <dbReference type="NCBI Taxonomy" id="478107"/>
    <lineage>
        <taxon>Bacteria</taxon>
        <taxon>Bacillati</taxon>
        <taxon>Actinomycetota</taxon>
        <taxon>Actinomycetes</taxon>
        <taxon>Streptosporangiales</taxon>
        <taxon>Thermomonosporaceae</taxon>
        <taxon>Actinoallomurus</taxon>
    </lineage>
</organism>
<dbReference type="EMBL" id="BSTJ01000003">
    <property type="protein sequence ID" value="GLY74871.1"/>
    <property type="molecule type" value="Genomic_DNA"/>
</dbReference>
<dbReference type="InterPro" id="IPR002577">
    <property type="entry name" value="HTH_HxlR"/>
</dbReference>